<comment type="caution">
    <text evidence="3">The sequence shown here is derived from an EMBL/GenBank/DDBJ whole genome shotgun (WGS) entry which is preliminary data.</text>
</comment>
<feature type="domain" description="Reverse transcriptase" evidence="2">
    <location>
        <begin position="3"/>
        <end position="91"/>
    </location>
</feature>
<reference evidence="3 4" key="1">
    <citation type="submission" date="2019-03" db="EMBL/GenBank/DDBJ databases">
        <title>Single cell metagenomics reveals metabolic interactions within the superorganism composed of flagellate Streblomastix strix and complex community of Bacteroidetes bacteria on its surface.</title>
        <authorList>
            <person name="Treitli S.C."/>
            <person name="Kolisko M."/>
            <person name="Husnik F."/>
            <person name="Keeling P."/>
            <person name="Hampl V."/>
        </authorList>
    </citation>
    <scope>NUCLEOTIDE SEQUENCE [LARGE SCALE GENOMIC DNA]</scope>
    <source>
        <strain evidence="3">ST1C</strain>
    </source>
</reference>
<feature type="region of interest" description="Disordered" evidence="1">
    <location>
        <begin position="290"/>
        <end position="333"/>
    </location>
</feature>
<feature type="compositionally biased region" description="Polar residues" evidence="1">
    <location>
        <begin position="307"/>
        <end position="322"/>
    </location>
</feature>
<sequence>MEKVYQYRTKVFGTQHSPIFFAQAFAMVLTKILKELDLRILNYVDDLFLPHQNKKRFQEQILIIMEILEAIVWTLAQEKCEIEPKQHINFLEWTWDLKRMYIKMTDLRKQELRFQLRKFIILTERHAPIKIKYLASIVDNLNFFKSPSKRSFPLLKANGLSKDESIEEQRMEREYDSTQGNPSRALLEAGSDSEELGDDTRSEDFRGSYGIRRISEWLGSDSGTINRRYFSPTWKMEQRTEEVDKQQEGDGSYILRTIPLRINLQRAENQGDPHQVRQLYSRIRFSKAMSRINSSSRSEENSQAMSTTENTNTDSTYSGNLKQHNRLTKQTKHPGRLFSKERDIYSPVLSVVDNTNTGLFAIRENKLVDRYVAIGEEEKGAEWLNTFSRLRKEEIFWIPPPFPNFGKALIAQEKFKPKSIMIASWWPGQIWFMHLLTGSSRYIILEESSLILNPGKEMMKWKDMLPP</sequence>
<dbReference type="PANTHER" id="PTHR33050">
    <property type="entry name" value="REVERSE TRANSCRIPTASE DOMAIN-CONTAINING PROTEIN"/>
    <property type="match status" value="1"/>
</dbReference>
<name>A0A5J4WMZ7_9EUKA</name>
<evidence type="ECO:0000256" key="1">
    <source>
        <dbReference type="SAM" id="MobiDB-lite"/>
    </source>
</evidence>
<dbReference type="PANTHER" id="PTHR33050:SF7">
    <property type="entry name" value="RIBONUCLEASE H"/>
    <property type="match status" value="1"/>
</dbReference>
<dbReference type="SUPFAM" id="SSF56672">
    <property type="entry name" value="DNA/RNA polymerases"/>
    <property type="match status" value="1"/>
</dbReference>
<dbReference type="EMBL" id="SNRW01001534">
    <property type="protein sequence ID" value="KAA6396036.1"/>
    <property type="molecule type" value="Genomic_DNA"/>
</dbReference>
<dbReference type="InterPro" id="IPR043502">
    <property type="entry name" value="DNA/RNA_pol_sf"/>
</dbReference>
<feature type="compositionally biased region" description="Basic and acidic residues" evidence="1">
    <location>
        <begin position="166"/>
        <end position="176"/>
    </location>
</feature>
<protein>
    <recommendedName>
        <fullName evidence="2">Reverse transcriptase domain-containing protein</fullName>
    </recommendedName>
</protein>
<accession>A0A5J4WMZ7</accession>
<feature type="region of interest" description="Disordered" evidence="1">
    <location>
        <begin position="166"/>
        <end position="203"/>
    </location>
</feature>
<evidence type="ECO:0000259" key="2">
    <source>
        <dbReference type="Pfam" id="PF00078"/>
    </source>
</evidence>
<dbReference type="AlphaFoldDB" id="A0A5J4WMZ7"/>
<dbReference type="Proteomes" id="UP000324800">
    <property type="component" value="Unassembled WGS sequence"/>
</dbReference>
<organism evidence="3 4">
    <name type="scientific">Streblomastix strix</name>
    <dbReference type="NCBI Taxonomy" id="222440"/>
    <lineage>
        <taxon>Eukaryota</taxon>
        <taxon>Metamonada</taxon>
        <taxon>Preaxostyla</taxon>
        <taxon>Oxymonadida</taxon>
        <taxon>Streblomastigidae</taxon>
        <taxon>Streblomastix</taxon>
    </lineage>
</organism>
<feature type="compositionally biased region" description="Low complexity" evidence="1">
    <location>
        <begin position="290"/>
        <end position="306"/>
    </location>
</feature>
<gene>
    <name evidence="3" type="ORF">EZS28_008438</name>
</gene>
<dbReference type="InterPro" id="IPR052055">
    <property type="entry name" value="Hepadnavirus_pol/RT"/>
</dbReference>
<evidence type="ECO:0000313" key="4">
    <source>
        <dbReference type="Proteomes" id="UP000324800"/>
    </source>
</evidence>
<dbReference type="InterPro" id="IPR000477">
    <property type="entry name" value="RT_dom"/>
</dbReference>
<dbReference type="Gene3D" id="3.30.70.270">
    <property type="match status" value="1"/>
</dbReference>
<evidence type="ECO:0000313" key="3">
    <source>
        <dbReference type="EMBL" id="KAA6396036.1"/>
    </source>
</evidence>
<dbReference type="Pfam" id="PF00078">
    <property type="entry name" value="RVT_1"/>
    <property type="match status" value="1"/>
</dbReference>
<dbReference type="InterPro" id="IPR043128">
    <property type="entry name" value="Rev_trsase/Diguanyl_cyclase"/>
</dbReference>
<proteinExistence type="predicted"/>
<feature type="compositionally biased region" description="Basic residues" evidence="1">
    <location>
        <begin position="323"/>
        <end position="333"/>
    </location>
</feature>